<keyword evidence="3" id="KW-1185">Reference proteome</keyword>
<dbReference type="AlphaFoldDB" id="A0A3P8SY62"/>
<name>A0A3P8SY62_AMPPE</name>
<evidence type="ECO:0000313" key="2">
    <source>
        <dbReference type="Ensembl" id="ENSAPEP00000017569.1"/>
    </source>
</evidence>
<dbReference type="OMA" id="APYHTAK"/>
<dbReference type="Ensembl" id="ENSAPET00000018065.1">
    <property type="protein sequence ID" value="ENSAPEP00000017569.1"/>
    <property type="gene ID" value="ENSAPEG00000012564.1"/>
</dbReference>
<reference evidence="2" key="2">
    <citation type="submission" date="2025-08" db="UniProtKB">
        <authorList>
            <consortium name="Ensembl"/>
        </authorList>
    </citation>
    <scope>IDENTIFICATION</scope>
</reference>
<dbReference type="GO" id="GO:0003676">
    <property type="term" value="F:nucleic acid binding"/>
    <property type="evidence" value="ECO:0007669"/>
    <property type="project" value="InterPro"/>
</dbReference>
<accession>A0A3P8SY62</accession>
<dbReference type="STRING" id="161767.ENSAPEP00000017569"/>
<dbReference type="Proteomes" id="UP000265080">
    <property type="component" value="Chromosome 14"/>
</dbReference>
<keyword evidence="1" id="KW-0812">Transmembrane</keyword>
<evidence type="ECO:0000313" key="3">
    <source>
        <dbReference type="Proteomes" id="UP000265080"/>
    </source>
</evidence>
<protein>
    <recommendedName>
        <fullName evidence="4">Transposase Tc1-like domain-containing protein</fullName>
    </recommendedName>
</protein>
<dbReference type="InterPro" id="IPR036397">
    <property type="entry name" value="RNaseH_sf"/>
</dbReference>
<feature type="transmembrane region" description="Helical" evidence="1">
    <location>
        <begin position="138"/>
        <end position="159"/>
    </location>
</feature>
<keyword evidence="1" id="KW-1133">Transmembrane helix</keyword>
<reference evidence="2 3" key="1">
    <citation type="submission" date="2018-03" db="EMBL/GenBank/DDBJ databases">
        <title>Finding Nemo's genes: A chromosome-scale reference assembly of the genome of the orange clownfish Amphiprion percula.</title>
        <authorList>
            <person name="Lehmann R."/>
        </authorList>
    </citation>
    <scope>NUCLEOTIDE SEQUENCE</scope>
</reference>
<dbReference type="Gene3D" id="3.30.420.10">
    <property type="entry name" value="Ribonuclease H-like superfamily/Ribonuclease H"/>
    <property type="match status" value="1"/>
</dbReference>
<dbReference type="GeneTree" id="ENSGT00940000178087"/>
<evidence type="ECO:0000256" key="1">
    <source>
        <dbReference type="SAM" id="Phobius"/>
    </source>
</evidence>
<organism evidence="2 3">
    <name type="scientific">Amphiprion percula</name>
    <name type="common">Orange clownfish</name>
    <name type="synonym">Lutjanus percula</name>
    <dbReference type="NCBI Taxonomy" id="161767"/>
    <lineage>
        <taxon>Eukaryota</taxon>
        <taxon>Metazoa</taxon>
        <taxon>Chordata</taxon>
        <taxon>Craniata</taxon>
        <taxon>Vertebrata</taxon>
        <taxon>Euteleostomi</taxon>
        <taxon>Actinopterygii</taxon>
        <taxon>Neopterygii</taxon>
        <taxon>Teleostei</taxon>
        <taxon>Neoteleostei</taxon>
        <taxon>Acanthomorphata</taxon>
        <taxon>Ovalentaria</taxon>
        <taxon>Pomacentridae</taxon>
        <taxon>Amphiprion</taxon>
    </lineage>
</organism>
<evidence type="ECO:0008006" key="4">
    <source>
        <dbReference type="Google" id="ProtNLM"/>
    </source>
</evidence>
<proteinExistence type="predicted"/>
<keyword evidence="1" id="KW-0472">Membrane</keyword>
<reference evidence="2" key="3">
    <citation type="submission" date="2025-09" db="UniProtKB">
        <authorList>
            <consortium name="Ensembl"/>
        </authorList>
    </citation>
    <scope>IDENTIFICATION</scope>
</reference>
<sequence>LICSCVRNHPQTSRDLKNETVGKRLVEAGLKSHRAGRSPSSRKGRGKLVTLCWDHKDWTVDDWTKVLFRDESSFQLMSTPLQTRLSAPTVKHGGGSVTIWGSFSLDNAPYHTAKSVKAWMENQNTGIMPWLLNHQISFNIYFFLLKTSFCTSLMINLLIRQH</sequence>